<keyword evidence="4" id="KW-1185">Reference proteome</keyword>
<feature type="transmembrane region" description="Helical" evidence="2">
    <location>
        <begin position="39"/>
        <end position="62"/>
    </location>
</feature>
<evidence type="ECO:0000313" key="3">
    <source>
        <dbReference type="EMBL" id="PPB84871.1"/>
    </source>
</evidence>
<dbReference type="InterPro" id="IPR036249">
    <property type="entry name" value="Thioredoxin-like_sf"/>
</dbReference>
<organism evidence="3 4">
    <name type="scientific">Mycetohabitans endofungorum</name>
    <dbReference type="NCBI Taxonomy" id="417203"/>
    <lineage>
        <taxon>Bacteria</taxon>
        <taxon>Pseudomonadati</taxon>
        <taxon>Pseudomonadota</taxon>
        <taxon>Betaproteobacteria</taxon>
        <taxon>Burkholderiales</taxon>
        <taxon>Burkholderiaceae</taxon>
        <taxon>Mycetohabitans</taxon>
    </lineage>
</organism>
<dbReference type="OrthoDB" id="9180342at2"/>
<evidence type="ECO:0000313" key="4">
    <source>
        <dbReference type="Proteomes" id="UP000243096"/>
    </source>
</evidence>
<keyword evidence="2" id="KW-0812">Transmembrane</keyword>
<dbReference type="Proteomes" id="UP000243096">
    <property type="component" value="Unassembled WGS sequence"/>
</dbReference>
<dbReference type="Gene3D" id="3.40.30.10">
    <property type="entry name" value="Glutaredoxin"/>
    <property type="match status" value="1"/>
</dbReference>
<comment type="caution">
    <text evidence="3">The sequence shown here is derived from an EMBL/GenBank/DDBJ whole genome shotgun (WGS) entry which is preliminary data.</text>
</comment>
<proteinExistence type="predicted"/>
<dbReference type="SUPFAM" id="SSF52833">
    <property type="entry name" value="Thioredoxin-like"/>
    <property type="match status" value="1"/>
</dbReference>
<reference evidence="3 4" key="1">
    <citation type="submission" date="2018-01" db="EMBL/GenBank/DDBJ databases">
        <title>Genomic Encyclopedia of Type Strains, Phase III (KMG-III): the genomes of soil and plant-associated and newly described type strains.</title>
        <authorList>
            <person name="Whitman W."/>
        </authorList>
    </citation>
    <scope>NUCLEOTIDE SEQUENCE [LARGE SCALE GENOMIC DNA]</scope>
    <source>
        <strain evidence="3 4">HKI456</strain>
    </source>
</reference>
<evidence type="ECO:0000256" key="2">
    <source>
        <dbReference type="SAM" id="Phobius"/>
    </source>
</evidence>
<dbReference type="AlphaFoldDB" id="A0A2P5KDT2"/>
<gene>
    <name evidence="3" type="ORF">B0O95_102272</name>
</gene>
<name>A0A2P5KDT2_9BURK</name>
<keyword evidence="2" id="KW-1133">Transmembrane helix</keyword>
<accession>A0A2P5KDT2</accession>
<keyword evidence="2" id="KW-0472">Membrane</keyword>
<protein>
    <submittedName>
        <fullName evidence="3">Cytochrome oxidase Cu insertion factor (SCO1/SenC/PrrC family)</fullName>
    </submittedName>
</protein>
<evidence type="ECO:0000256" key="1">
    <source>
        <dbReference type="SAM" id="MobiDB-lite"/>
    </source>
</evidence>
<feature type="region of interest" description="Disordered" evidence="1">
    <location>
        <begin position="1"/>
        <end position="30"/>
    </location>
</feature>
<dbReference type="EMBL" id="PRDW01000002">
    <property type="protein sequence ID" value="PPB84871.1"/>
    <property type="molecule type" value="Genomic_DNA"/>
</dbReference>
<sequence length="226" mass="25052">MTDSSRSEPGSDVPGTRRVDPMVTGGAPASHRGRRRARWMLLLLAAVCAAPVIASYLMYYVFKPGGSTSYGQLIQPQRPIPDHLVVRDENGHPMRLDSLKGKWLMLSVDPSACDDACAKKLYFMRQVRATQGAERERVLTVWLRTDDGAIPARVADAYPDTHKLIVPPAQVAAWLPPDPDVAGDSIASHIYLVDPNGNLMMRFPRDPDPSRIKQDLTKLLKWSRIG</sequence>